<dbReference type="EMBL" id="JACRAF010000033">
    <property type="protein sequence ID" value="MBI4922553.1"/>
    <property type="molecule type" value="Genomic_DNA"/>
</dbReference>
<dbReference type="Proteomes" id="UP000782610">
    <property type="component" value="Unassembled WGS sequence"/>
</dbReference>
<comment type="caution">
    <text evidence="2">The sequence shown here is derived from an EMBL/GenBank/DDBJ whole genome shotgun (WGS) entry which is preliminary data.</text>
</comment>
<evidence type="ECO:0000256" key="1">
    <source>
        <dbReference type="SAM" id="SignalP"/>
    </source>
</evidence>
<organism evidence="2 3">
    <name type="scientific">Devosia nanyangense</name>
    <dbReference type="NCBI Taxonomy" id="1228055"/>
    <lineage>
        <taxon>Bacteria</taxon>
        <taxon>Pseudomonadati</taxon>
        <taxon>Pseudomonadota</taxon>
        <taxon>Alphaproteobacteria</taxon>
        <taxon>Hyphomicrobiales</taxon>
        <taxon>Devosiaceae</taxon>
        <taxon>Devosia</taxon>
    </lineage>
</organism>
<feature type="signal peptide" evidence="1">
    <location>
        <begin position="1"/>
        <end position="23"/>
    </location>
</feature>
<accession>A0A933NZB8</accession>
<evidence type="ECO:0000313" key="3">
    <source>
        <dbReference type="Proteomes" id="UP000782610"/>
    </source>
</evidence>
<proteinExistence type="predicted"/>
<dbReference type="AlphaFoldDB" id="A0A933NZB8"/>
<protein>
    <recommendedName>
        <fullName evidence="4">Outer membrane protein beta-barrel domain-containing protein</fullName>
    </recommendedName>
</protein>
<keyword evidence="1" id="KW-0732">Signal</keyword>
<feature type="chain" id="PRO_5037488283" description="Outer membrane protein beta-barrel domain-containing protein" evidence="1">
    <location>
        <begin position="24"/>
        <end position="166"/>
    </location>
</feature>
<evidence type="ECO:0008006" key="4">
    <source>
        <dbReference type="Google" id="ProtNLM"/>
    </source>
</evidence>
<gene>
    <name evidence="2" type="ORF">HY834_12470</name>
</gene>
<dbReference type="SUPFAM" id="SSF56925">
    <property type="entry name" value="OMPA-like"/>
    <property type="match status" value="1"/>
</dbReference>
<sequence>MKSLSAVVLGLAAATLMSAPSMAADLMIDTPAVVPSSSVNWDGFYAGIQAGYDLDGYAPVQGVIGANMTASESFLIGIELAIGPYFDVGGGGGPGYQGYLVGRAGVLAGPALFYGMAGVNDVDGGFDWIVGVGAEFSVADNVSARFQIAQYDTSFTDLTAGVFWHF</sequence>
<dbReference type="InterPro" id="IPR011250">
    <property type="entry name" value="OMP/PagP_B-barrel"/>
</dbReference>
<reference evidence="2" key="1">
    <citation type="submission" date="2020-07" db="EMBL/GenBank/DDBJ databases">
        <title>Huge and variable diversity of episymbiotic CPR bacteria and DPANN archaea in groundwater ecosystems.</title>
        <authorList>
            <person name="He C.Y."/>
            <person name="Keren R."/>
            <person name="Whittaker M."/>
            <person name="Farag I.F."/>
            <person name="Doudna J."/>
            <person name="Cate J.H.D."/>
            <person name="Banfield J.F."/>
        </authorList>
    </citation>
    <scope>NUCLEOTIDE SEQUENCE</scope>
    <source>
        <strain evidence="2">NC_groundwater_1586_Pr3_B-0.1um_66_15</strain>
    </source>
</reference>
<evidence type="ECO:0000313" key="2">
    <source>
        <dbReference type="EMBL" id="MBI4922553.1"/>
    </source>
</evidence>
<name>A0A933NZB8_9HYPH</name>